<evidence type="ECO:0000256" key="2">
    <source>
        <dbReference type="ARBA" id="ARBA00023235"/>
    </source>
</evidence>
<organism evidence="3 4">
    <name type="scientific">Intestinicryptomonas porci</name>
    <dbReference type="NCBI Taxonomy" id="2926320"/>
    <lineage>
        <taxon>Bacteria</taxon>
        <taxon>Pseudomonadati</taxon>
        <taxon>Verrucomicrobiota</taxon>
        <taxon>Opitutia</taxon>
        <taxon>Opitutales</taxon>
        <taxon>Intestinicryptomonaceae</taxon>
        <taxon>Intestinicryptomonas</taxon>
    </lineage>
</organism>
<dbReference type="NCBIfam" id="NF004051">
    <property type="entry name" value="PRK05571.1"/>
    <property type="match status" value="1"/>
</dbReference>
<protein>
    <submittedName>
        <fullName evidence="3">Ribose 5-phosphate isomerase B</fullName>
        <ecNumber evidence="3">5.3.1.6</ecNumber>
    </submittedName>
</protein>
<evidence type="ECO:0000313" key="4">
    <source>
        <dbReference type="Proteomes" id="UP001275932"/>
    </source>
</evidence>
<dbReference type="Proteomes" id="UP001275932">
    <property type="component" value="Unassembled WGS sequence"/>
</dbReference>
<name>A0ABU4WE12_9BACT</name>
<proteinExistence type="inferred from homology"/>
<dbReference type="NCBIfam" id="TIGR00689">
    <property type="entry name" value="rpiB_lacA_lacB"/>
    <property type="match status" value="1"/>
</dbReference>
<evidence type="ECO:0000256" key="1">
    <source>
        <dbReference type="ARBA" id="ARBA00008754"/>
    </source>
</evidence>
<dbReference type="NCBIfam" id="TIGR01120">
    <property type="entry name" value="rpiB"/>
    <property type="match status" value="1"/>
</dbReference>
<comment type="caution">
    <text evidence="3">The sequence shown here is derived from an EMBL/GenBank/DDBJ whole genome shotgun (WGS) entry which is preliminary data.</text>
</comment>
<dbReference type="PIRSF" id="PIRSF005384">
    <property type="entry name" value="RpiB_LacA_B"/>
    <property type="match status" value="1"/>
</dbReference>
<keyword evidence="4" id="KW-1185">Reference proteome</keyword>
<dbReference type="InterPro" id="IPR036569">
    <property type="entry name" value="RpiB_LacA_LacB_sf"/>
</dbReference>
<sequence length="142" mass="15196">MKIALAADHGGFQLKNSMLKFLQDAGFETVDFGTNTCDSVDYPDYAKLVGNAVANGGCDFGVLVCTTGIGISISANKIKGIRAALCHNCDGAKFSRLHNNANVICMGAKYVGKKLANEMLKTFLETEFEGGRHARRVGKMEA</sequence>
<dbReference type="Pfam" id="PF02502">
    <property type="entry name" value="LacAB_rpiB"/>
    <property type="match status" value="1"/>
</dbReference>
<reference evidence="3 4" key="1">
    <citation type="submission" date="2022-03" db="EMBL/GenBank/DDBJ databases">
        <title>Novel taxa within the pig intestine.</title>
        <authorList>
            <person name="Wylensek D."/>
            <person name="Bishof K."/>
            <person name="Afrizal A."/>
            <person name="Clavel T."/>
        </authorList>
    </citation>
    <scope>NUCLEOTIDE SEQUENCE [LARGE SCALE GENOMIC DNA]</scope>
    <source>
        <strain evidence="3 4">CLA-KB-P66</strain>
    </source>
</reference>
<dbReference type="SUPFAM" id="SSF89623">
    <property type="entry name" value="Ribose/Galactose isomerase RpiB/AlsB"/>
    <property type="match status" value="1"/>
</dbReference>
<evidence type="ECO:0000313" key="3">
    <source>
        <dbReference type="EMBL" id="MDX8414799.1"/>
    </source>
</evidence>
<dbReference type="PANTHER" id="PTHR30345:SF0">
    <property type="entry name" value="DNA DAMAGE-REPAIR_TOLERATION PROTEIN DRT102"/>
    <property type="match status" value="1"/>
</dbReference>
<dbReference type="InterPro" id="IPR003500">
    <property type="entry name" value="RpiB_LacA_LacB"/>
</dbReference>
<dbReference type="GO" id="GO:0004751">
    <property type="term" value="F:ribose-5-phosphate isomerase activity"/>
    <property type="evidence" value="ECO:0007669"/>
    <property type="project" value="UniProtKB-EC"/>
</dbReference>
<dbReference type="EC" id="5.3.1.6" evidence="3"/>
<keyword evidence="2 3" id="KW-0413">Isomerase</keyword>
<accession>A0ABU4WE12</accession>
<dbReference type="InterPro" id="IPR004785">
    <property type="entry name" value="RpiB"/>
</dbReference>
<dbReference type="PANTHER" id="PTHR30345">
    <property type="entry name" value="RIBOSE-5-PHOSPHATE ISOMERASE B"/>
    <property type="match status" value="1"/>
</dbReference>
<dbReference type="RefSeq" id="WP_370396246.1">
    <property type="nucleotide sequence ID" value="NZ_JALBUT010000001.1"/>
</dbReference>
<gene>
    <name evidence="3" type="primary">rpiB</name>
    <name evidence="3" type="ORF">MOX91_01180</name>
</gene>
<comment type="similarity">
    <text evidence="1">Belongs to the LacAB/RpiB family.</text>
</comment>
<dbReference type="EMBL" id="JALBUT010000001">
    <property type="protein sequence ID" value="MDX8414799.1"/>
    <property type="molecule type" value="Genomic_DNA"/>
</dbReference>
<dbReference type="Gene3D" id="3.40.1400.10">
    <property type="entry name" value="Sugar-phosphate isomerase, RpiB/LacA/LacB"/>
    <property type="match status" value="1"/>
</dbReference>